<dbReference type="SUPFAM" id="SSF56300">
    <property type="entry name" value="Metallo-dependent phosphatases"/>
    <property type="match status" value="1"/>
</dbReference>
<evidence type="ECO:0000256" key="1">
    <source>
        <dbReference type="SAM" id="SignalP"/>
    </source>
</evidence>
<protein>
    <recommendedName>
        <fullName evidence="4">Calcineurin-like phosphoesterase domain-containing protein</fullName>
    </recommendedName>
</protein>
<dbReference type="AlphaFoldDB" id="A0A1M8A7T0"/>
<proteinExistence type="predicted"/>
<gene>
    <name evidence="2" type="ORF">MSYG_2880</name>
</gene>
<dbReference type="InterPro" id="IPR051918">
    <property type="entry name" value="STPP_CPPED1"/>
</dbReference>
<dbReference type="PANTHER" id="PTHR43143">
    <property type="entry name" value="METALLOPHOSPHOESTERASE, CALCINEURIN SUPERFAMILY"/>
    <property type="match status" value="1"/>
</dbReference>
<feature type="chain" id="PRO_5012703674" description="Calcineurin-like phosphoesterase domain-containing protein" evidence="1">
    <location>
        <begin position="20"/>
        <end position="622"/>
    </location>
</feature>
<dbReference type="Proteomes" id="UP000186303">
    <property type="component" value="Chromosome 4"/>
</dbReference>
<dbReference type="Gene3D" id="3.60.21.10">
    <property type="match status" value="1"/>
</dbReference>
<keyword evidence="3" id="KW-1185">Reference proteome</keyword>
<name>A0A1M8A7T0_MALS4</name>
<dbReference type="OMA" id="AYWRFDG"/>
<evidence type="ECO:0000313" key="2">
    <source>
        <dbReference type="EMBL" id="SHO78533.1"/>
    </source>
</evidence>
<dbReference type="InterPro" id="IPR029052">
    <property type="entry name" value="Metallo-depent_PP-like"/>
</dbReference>
<dbReference type="OrthoDB" id="3333935at2759"/>
<evidence type="ECO:0000313" key="3">
    <source>
        <dbReference type="Proteomes" id="UP000186303"/>
    </source>
</evidence>
<reference evidence="3" key="1">
    <citation type="journal article" date="2017" name="Nucleic Acids Res.">
        <title>Proteogenomics produces comprehensive and highly accurate protein-coding gene annotation in a complete genome assembly of Malassezia sympodialis.</title>
        <authorList>
            <person name="Zhu Y."/>
            <person name="Engstroem P.G."/>
            <person name="Tellgren-Roth C."/>
            <person name="Baudo C.D."/>
            <person name="Kennell J.C."/>
            <person name="Sun S."/>
            <person name="Billmyre R.B."/>
            <person name="Schroeder M.S."/>
            <person name="Andersson A."/>
            <person name="Holm T."/>
            <person name="Sigurgeirsson B."/>
            <person name="Wu G."/>
            <person name="Sankaranarayanan S.R."/>
            <person name="Siddharthan R."/>
            <person name="Sanyal K."/>
            <person name="Lundeberg J."/>
            <person name="Nystedt B."/>
            <person name="Boekhout T."/>
            <person name="Dawson T.L. Jr."/>
            <person name="Heitman J."/>
            <person name="Scheynius A."/>
            <person name="Lehtioe J."/>
        </authorList>
    </citation>
    <scope>NUCLEOTIDE SEQUENCE [LARGE SCALE GENOMIC DNA]</scope>
    <source>
        <strain evidence="3">ATCC 42132</strain>
    </source>
</reference>
<dbReference type="InterPro" id="IPR013320">
    <property type="entry name" value="ConA-like_dom_sf"/>
</dbReference>
<dbReference type="STRING" id="1230383.A0A1M8A7T0"/>
<dbReference type="EMBL" id="LT671824">
    <property type="protein sequence ID" value="SHO78533.1"/>
    <property type="molecule type" value="Genomic_DNA"/>
</dbReference>
<organism evidence="2 3">
    <name type="scientific">Malassezia sympodialis (strain ATCC 42132)</name>
    <name type="common">Atopic eczema-associated yeast</name>
    <dbReference type="NCBI Taxonomy" id="1230383"/>
    <lineage>
        <taxon>Eukaryota</taxon>
        <taxon>Fungi</taxon>
        <taxon>Dikarya</taxon>
        <taxon>Basidiomycota</taxon>
        <taxon>Ustilaginomycotina</taxon>
        <taxon>Malasseziomycetes</taxon>
        <taxon>Malasseziales</taxon>
        <taxon>Malasseziaceae</taxon>
        <taxon>Malassezia</taxon>
    </lineage>
</organism>
<dbReference type="Gene3D" id="2.60.120.200">
    <property type="match status" value="1"/>
</dbReference>
<dbReference type="PANTHER" id="PTHR43143:SF5">
    <property type="entry name" value="SECRETED PROTEIN"/>
    <property type="match status" value="1"/>
</dbReference>
<feature type="signal peptide" evidence="1">
    <location>
        <begin position="1"/>
        <end position="19"/>
    </location>
</feature>
<keyword evidence="1" id="KW-0732">Signal</keyword>
<evidence type="ECO:0008006" key="4">
    <source>
        <dbReference type="Google" id="ProtNLM"/>
    </source>
</evidence>
<accession>A0A1M8A7T0</accession>
<dbReference type="SUPFAM" id="SSF49899">
    <property type="entry name" value="Concanavalin A-like lectins/glucanases"/>
    <property type="match status" value="1"/>
</dbReference>
<dbReference type="Pfam" id="PF13385">
    <property type="entry name" value="Laminin_G_3"/>
    <property type="match status" value="1"/>
</dbReference>
<sequence length="622" mass="69893">MFVRHLLSSLVVAVLGVKAFSWPNDPYGETELAPASKGCWNPDRESKQFTLAVMPDTQYLYDQNRIHPAPMEAAFEYLTSCNETGENIVFMAHLGDIAQNGLIEEYAVASKAFNLLDEAGVAYSTLAGNHDIDSSTDDTRGSTPFLDAFGSKRFAHSKTYKGSNKGGYNSFHVFRAGGQDWLLLALDWRMSNSSFEWANGVLSNHSSLPTILTTHELVSPDTGVTEFSDYGEEVWDKLIRNHDQVFLTLNGHFWPAGRTHRTNRAGHRVDSHIANYQNRYYGGAGMIRLYRFDLENNTIEVSTFSPWIHKLMKQGKANKLALQEASLDSDADQFSMSVQFEERFFKSNNTKSKRGDVKEVIPGTLAYWRFDGHNDQTSVSHNLTIRDLSDHGNDLVFHGVNESATHTIHWSSAHHPQQPGHGSLNFTGQKQPLRGSYLQTVDHAPINYATFEHGYTFEAYYYLPSSWNPDQNAWSSILSRWGTAGQANKTGAGVDPDEPIVTLSLSNDRELQWRVYPLHKNVGSTNWGHESPFDTWWHVAVVNNGTLTKMFVDGCEVVRNPQQWVPGLTTLNQPWMLGGYEYNGTINQIFYGSIGDVRIVDRPLSIDEFLLHSGAGDKNPPR</sequence>